<accession>A0A5Q0BI26</accession>
<dbReference type="PIRSF" id="PIRSF018634">
    <property type="entry name" value="UCP018634"/>
    <property type="match status" value="1"/>
</dbReference>
<gene>
    <name evidence="1" type="ORF">F6R98_09175</name>
</gene>
<reference evidence="1 2" key="1">
    <citation type="submission" date="2019-09" db="EMBL/GenBank/DDBJ databases">
        <title>Ecophysiology of the spiral-shaped methanotroph Methylospira mobilis as revealed by the complete genome sequence.</title>
        <authorList>
            <person name="Oshkin I.Y."/>
            <person name="Dedysh S.N."/>
            <person name="Miroshnikov K."/>
            <person name="Danilova O.V."/>
            <person name="Hakobyan A."/>
            <person name="Liesack W."/>
        </authorList>
    </citation>
    <scope>NUCLEOTIDE SEQUENCE [LARGE SCALE GENOMIC DNA]</scope>
    <source>
        <strain evidence="1 2">Shm1</strain>
    </source>
</reference>
<sequence length="128" mass="13932">MRIFKNKAFARFAKKAGIDDPSLCKAVMDAEQGLIDANLGGGVIKQRVARSGAGKSGGFRTLILFRMKSLAFFVHGFAKNEQDNIDDDELIALKKLAAAMLGYDDAKLQLALENKTLTEVICNEKAIP</sequence>
<organism evidence="1 2">
    <name type="scientific">Candidatus Methylospira mobilis</name>
    <dbReference type="NCBI Taxonomy" id="1808979"/>
    <lineage>
        <taxon>Bacteria</taxon>
        <taxon>Pseudomonadati</taxon>
        <taxon>Pseudomonadota</taxon>
        <taxon>Gammaproteobacteria</taxon>
        <taxon>Methylococcales</taxon>
        <taxon>Methylococcaceae</taxon>
        <taxon>Candidatus Methylospira</taxon>
    </lineage>
</organism>
<keyword evidence="2" id="KW-1185">Reference proteome</keyword>
<dbReference type="Pfam" id="PF06296">
    <property type="entry name" value="RelE"/>
    <property type="match status" value="1"/>
</dbReference>
<proteinExistence type="predicted"/>
<dbReference type="InterPro" id="IPR009387">
    <property type="entry name" value="HigB-2"/>
</dbReference>
<dbReference type="KEGG" id="mmob:F6R98_09175"/>
<evidence type="ECO:0000313" key="1">
    <source>
        <dbReference type="EMBL" id="QFY42772.1"/>
    </source>
</evidence>
<dbReference type="AlphaFoldDB" id="A0A5Q0BI26"/>
<evidence type="ECO:0000313" key="2">
    <source>
        <dbReference type="Proteomes" id="UP000325755"/>
    </source>
</evidence>
<dbReference type="Proteomes" id="UP000325755">
    <property type="component" value="Chromosome"/>
</dbReference>
<dbReference type="RefSeq" id="WP_153248768.1">
    <property type="nucleotide sequence ID" value="NZ_CP044205.1"/>
</dbReference>
<name>A0A5Q0BI26_9GAMM</name>
<dbReference type="OrthoDB" id="8607264at2"/>
<dbReference type="EMBL" id="CP044205">
    <property type="protein sequence ID" value="QFY42772.1"/>
    <property type="molecule type" value="Genomic_DNA"/>
</dbReference>
<dbReference type="InParanoid" id="A0A5Q0BI26"/>
<protein>
    <submittedName>
        <fullName evidence="1">Type II toxin-antitoxin system RelE/ParE family toxin</fullName>
    </submittedName>
</protein>